<accession>A0ABW1AW91</accession>
<proteinExistence type="predicted"/>
<reference evidence="2" key="1">
    <citation type="journal article" date="2019" name="Int. J. Syst. Evol. Microbiol.">
        <title>The Global Catalogue of Microorganisms (GCM) 10K type strain sequencing project: providing services to taxonomists for standard genome sequencing and annotation.</title>
        <authorList>
            <consortium name="The Broad Institute Genomics Platform"/>
            <consortium name="The Broad Institute Genome Sequencing Center for Infectious Disease"/>
            <person name="Wu L."/>
            <person name="Ma J."/>
        </authorList>
    </citation>
    <scope>NUCLEOTIDE SEQUENCE [LARGE SCALE GENOMIC DNA]</scope>
    <source>
        <strain evidence="2">SHR3</strain>
    </source>
</reference>
<comment type="caution">
    <text evidence="1">The sequence shown here is derived from an EMBL/GenBank/DDBJ whole genome shotgun (WGS) entry which is preliminary data.</text>
</comment>
<keyword evidence="2" id="KW-1185">Reference proteome</keyword>
<dbReference type="Proteomes" id="UP001595974">
    <property type="component" value="Unassembled WGS sequence"/>
</dbReference>
<name>A0ABW1AW91_9RHOO</name>
<sequence>MQLPKGEAFALIHGGQLHKIRMPLPSAARDPLMPTSLAAIGKTLRERLDGPWNRLDEGVEAEGRRVV</sequence>
<evidence type="ECO:0000313" key="1">
    <source>
        <dbReference type="EMBL" id="MFC5771444.1"/>
    </source>
</evidence>
<dbReference type="RefSeq" id="WP_198363318.1">
    <property type="nucleotide sequence ID" value="NZ_JBHSOG010000094.1"/>
</dbReference>
<evidence type="ECO:0000313" key="2">
    <source>
        <dbReference type="Proteomes" id="UP001595974"/>
    </source>
</evidence>
<gene>
    <name evidence="1" type="ORF">ACFPTN_18860</name>
</gene>
<dbReference type="EMBL" id="JBHSOG010000094">
    <property type="protein sequence ID" value="MFC5771444.1"/>
    <property type="molecule type" value="Genomic_DNA"/>
</dbReference>
<protein>
    <submittedName>
        <fullName evidence="1">Uncharacterized protein</fullName>
    </submittedName>
</protein>
<organism evidence="1 2">
    <name type="scientific">Thauera sinica</name>
    <dbReference type="NCBI Taxonomy" id="2665146"/>
    <lineage>
        <taxon>Bacteria</taxon>
        <taxon>Pseudomonadati</taxon>
        <taxon>Pseudomonadota</taxon>
        <taxon>Betaproteobacteria</taxon>
        <taxon>Rhodocyclales</taxon>
        <taxon>Zoogloeaceae</taxon>
        <taxon>Thauera</taxon>
    </lineage>
</organism>